<dbReference type="CDD" id="cd16355">
    <property type="entry name" value="VOC_like"/>
    <property type="match status" value="1"/>
</dbReference>
<dbReference type="EMBL" id="CAUM01000101">
    <property type="protein sequence ID" value="CCV06630.1"/>
    <property type="molecule type" value="Genomic_DNA"/>
</dbReference>
<dbReference type="Proteomes" id="UP000012062">
    <property type="component" value="Unassembled WGS sequence"/>
</dbReference>
<dbReference type="InterPro" id="IPR029068">
    <property type="entry name" value="Glyas_Bleomycin-R_OHBP_Dase"/>
</dbReference>
<dbReference type="AlphaFoldDB" id="M5ERA2"/>
<evidence type="ECO:0000259" key="1">
    <source>
        <dbReference type="PROSITE" id="PS51819"/>
    </source>
</evidence>
<dbReference type="eggNOG" id="COG0346">
    <property type="taxonomic scope" value="Bacteria"/>
</dbReference>
<dbReference type="Pfam" id="PF00903">
    <property type="entry name" value="Glyoxalase"/>
    <property type="match status" value="1"/>
</dbReference>
<name>M5ERA2_9HYPH</name>
<organism evidence="2 3">
    <name type="scientific">Mesorhizobium metallidurans STM 2683</name>
    <dbReference type="NCBI Taxonomy" id="1297569"/>
    <lineage>
        <taxon>Bacteria</taxon>
        <taxon>Pseudomonadati</taxon>
        <taxon>Pseudomonadota</taxon>
        <taxon>Alphaproteobacteria</taxon>
        <taxon>Hyphomicrobiales</taxon>
        <taxon>Phyllobacteriaceae</taxon>
        <taxon>Mesorhizobium</taxon>
    </lineage>
</organism>
<reference evidence="2 3" key="1">
    <citation type="submission" date="2013-02" db="EMBL/GenBank/DDBJ databases">
        <authorList>
            <person name="Genoscope - CEA"/>
        </authorList>
    </citation>
    <scope>NUCLEOTIDE SEQUENCE [LARGE SCALE GENOMIC DNA]</scope>
    <source>
        <strain evidence="2 3">STM 2683</strain>
    </source>
</reference>
<dbReference type="InterPro" id="IPR004360">
    <property type="entry name" value="Glyas_Fos-R_dOase_dom"/>
</dbReference>
<proteinExistence type="predicted"/>
<dbReference type="InterPro" id="IPR037523">
    <property type="entry name" value="VOC_core"/>
</dbReference>
<feature type="domain" description="VOC" evidence="1">
    <location>
        <begin position="2"/>
        <end position="118"/>
    </location>
</feature>
<dbReference type="RefSeq" id="WP_008875552.1">
    <property type="nucleotide sequence ID" value="NZ_CAUM01000101.1"/>
</dbReference>
<keyword evidence="2" id="KW-0560">Oxidoreductase</keyword>
<dbReference type="SUPFAM" id="SSF54593">
    <property type="entry name" value="Glyoxalase/Bleomycin resistance protein/Dihydroxybiphenyl dioxygenase"/>
    <property type="match status" value="1"/>
</dbReference>
<protein>
    <submittedName>
        <fullName evidence="2">Glyoxalase/bleomycin resistance protein/dioxygenase</fullName>
    </submittedName>
</protein>
<sequence length="123" mass="13898">MALQHTSFVLAVPDAGATAKWWVDVMGFARVLEPEGWVFVQRDECLIRLGSCPDAIPPRDLGDHQYFGYVEVDAIDLFHRDISERGADILFPPTTQPWDMREMGVRTPDGHRVMFAQNVSRPG</sequence>
<dbReference type="STRING" id="1297569.MESS2_350002"/>
<evidence type="ECO:0000313" key="2">
    <source>
        <dbReference type="EMBL" id="CCV06630.1"/>
    </source>
</evidence>
<evidence type="ECO:0000313" key="3">
    <source>
        <dbReference type="Proteomes" id="UP000012062"/>
    </source>
</evidence>
<comment type="caution">
    <text evidence="2">The sequence shown here is derived from an EMBL/GenBank/DDBJ whole genome shotgun (WGS) entry which is preliminary data.</text>
</comment>
<keyword evidence="2" id="KW-0223">Dioxygenase</keyword>
<dbReference type="GO" id="GO:0051213">
    <property type="term" value="F:dioxygenase activity"/>
    <property type="evidence" value="ECO:0007669"/>
    <property type="project" value="UniProtKB-KW"/>
</dbReference>
<dbReference type="PROSITE" id="PS51819">
    <property type="entry name" value="VOC"/>
    <property type="match status" value="1"/>
</dbReference>
<keyword evidence="3" id="KW-1185">Reference proteome</keyword>
<dbReference type="OrthoDB" id="9791602at2"/>
<gene>
    <name evidence="2" type="ORF">MESS2_350002</name>
</gene>
<dbReference type="Gene3D" id="3.10.180.10">
    <property type="entry name" value="2,3-Dihydroxybiphenyl 1,2-Dioxygenase, domain 1"/>
    <property type="match status" value="1"/>
</dbReference>
<accession>M5ERA2</accession>